<dbReference type="EMBL" id="JACTNZ010000005">
    <property type="protein sequence ID" value="KAG5548264.1"/>
    <property type="molecule type" value="Genomic_DNA"/>
</dbReference>
<keyword evidence="1" id="KW-0812">Transmembrane</keyword>
<sequence>MCLVFVCDEDERVVGRQPAPGACPYCGGMIQAMDVESQWRFAILVISSSESSSALGMASCAAGAIGSSLIFAALAVHLAVTSGSGGGSKMKLDEFRVAKDSAKGKALGPNNVTTPILLWLLQLLLFCFVSVCCCVCVSDLGCFLKALVGPEFATIINSVLPRLLLDHATKANKGLRKSPLCLIDHLTKHTKGYSQVVVLDSDDEVTEDRKPFNSYQQIILPKPSGEFLRKDFLMKDFLVIAFYTSEL</sequence>
<proteinExistence type="predicted"/>
<gene>
    <name evidence="2" type="ORF">RHGRI_013835</name>
</gene>
<dbReference type="PANTHER" id="PTHR33320">
    <property type="entry name" value="METHIONYL-TRNA SYNTHETASE"/>
    <property type="match status" value="1"/>
</dbReference>
<reference evidence="2" key="1">
    <citation type="submission" date="2020-08" db="EMBL/GenBank/DDBJ databases">
        <title>Plant Genome Project.</title>
        <authorList>
            <person name="Zhang R.-G."/>
        </authorList>
    </citation>
    <scope>NUCLEOTIDE SEQUENCE</scope>
    <source>
        <strain evidence="2">WSP0</strain>
        <tissue evidence="2">Leaf</tissue>
    </source>
</reference>
<dbReference type="PANTHER" id="PTHR33320:SF32">
    <property type="entry name" value="METHIONYL-TRNA SYNTHETASE"/>
    <property type="match status" value="1"/>
</dbReference>
<protein>
    <submittedName>
        <fullName evidence="2">Uncharacterized protein</fullName>
    </submittedName>
</protein>
<name>A0AAV6K7H1_9ERIC</name>
<evidence type="ECO:0000256" key="1">
    <source>
        <dbReference type="SAM" id="Phobius"/>
    </source>
</evidence>
<keyword evidence="1" id="KW-0472">Membrane</keyword>
<evidence type="ECO:0000313" key="2">
    <source>
        <dbReference type="EMBL" id="KAG5548264.1"/>
    </source>
</evidence>
<organism evidence="2 3">
    <name type="scientific">Rhododendron griersonianum</name>
    <dbReference type="NCBI Taxonomy" id="479676"/>
    <lineage>
        <taxon>Eukaryota</taxon>
        <taxon>Viridiplantae</taxon>
        <taxon>Streptophyta</taxon>
        <taxon>Embryophyta</taxon>
        <taxon>Tracheophyta</taxon>
        <taxon>Spermatophyta</taxon>
        <taxon>Magnoliopsida</taxon>
        <taxon>eudicotyledons</taxon>
        <taxon>Gunneridae</taxon>
        <taxon>Pentapetalae</taxon>
        <taxon>asterids</taxon>
        <taxon>Ericales</taxon>
        <taxon>Ericaceae</taxon>
        <taxon>Ericoideae</taxon>
        <taxon>Rhodoreae</taxon>
        <taxon>Rhododendron</taxon>
    </lineage>
</organism>
<feature type="transmembrane region" description="Helical" evidence="1">
    <location>
        <begin position="54"/>
        <end position="80"/>
    </location>
</feature>
<evidence type="ECO:0000313" key="3">
    <source>
        <dbReference type="Proteomes" id="UP000823749"/>
    </source>
</evidence>
<keyword evidence="3" id="KW-1185">Reference proteome</keyword>
<accession>A0AAV6K7H1</accession>
<dbReference type="AlphaFoldDB" id="A0AAV6K7H1"/>
<comment type="caution">
    <text evidence="2">The sequence shown here is derived from an EMBL/GenBank/DDBJ whole genome shotgun (WGS) entry which is preliminary data.</text>
</comment>
<feature type="transmembrane region" description="Helical" evidence="1">
    <location>
        <begin position="116"/>
        <end position="137"/>
    </location>
</feature>
<dbReference type="Proteomes" id="UP000823749">
    <property type="component" value="Chromosome 5"/>
</dbReference>
<keyword evidence="1" id="KW-1133">Transmembrane helix</keyword>